<name>A0A6N7L9H1_SINTE</name>
<sequence length="458" mass="48914">MATFPVQRLFAERALLPGGWAENVAITLDDGGGIASVTPGQSIAEGDERLSGPVIPAIANLHSHAFQRAMAGLAEVAGTGDDSFWTWREEMYRTVGLVDPDDAEAIAAKLYMEMLKGGFGRVVEFHYLHHQADGTPYADPAEMSLRILRAAEATGIGLTHLPVFYAHANFGGVAPNPGQRPFLHDPDRFLALLDRLGPACASGGAKLGYAIHSLRAATPDEMRTILAAAPVSGPIHIHVAEQTREVDDCLAWSGRRPVEWLLDEMPVDARWCAIHATHMTAEETKRLAASGAVAGLCPATEANLGDGIFPAVEFIADGGRIGIGTDSHVATSVAEELRLLEYGQRLRDRRRNRLAAGPGASVGRSVFEAALAGGLQAAGLDAPGIKAGARADLVVLDGANPYIAAATDNQILDRWLFALGGEAVRDVMVAGQWKIRNGRHDREEEIDRAFARVLTKLK</sequence>
<accession>A0A6N7L9H1</accession>
<evidence type="ECO:0000256" key="2">
    <source>
        <dbReference type="ARBA" id="ARBA00022723"/>
    </source>
</evidence>
<dbReference type="InterPro" id="IPR032466">
    <property type="entry name" value="Metal_Hydrolase"/>
</dbReference>
<evidence type="ECO:0000256" key="1">
    <source>
        <dbReference type="ARBA" id="ARBA00001947"/>
    </source>
</evidence>
<dbReference type="InterPro" id="IPR006680">
    <property type="entry name" value="Amidohydro-rel"/>
</dbReference>
<evidence type="ECO:0000259" key="5">
    <source>
        <dbReference type="Pfam" id="PF01979"/>
    </source>
</evidence>
<dbReference type="Gene3D" id="2.30.40.10">
    <property type="entry name" value="Urease, subunit C, domain 1"/>
    <property type="match status" value="1"/>
</dbReference>
<gene>
    <name evidence="7" type="primary">hutF</name>
    <name evidence="7" type="ORF">GHK62_01025</name>
</gene>
<dbReference type="GO" id="GO:0050416">
    <property type="term" value="F:formimidoylglutamate deiminase activity"/>
    <property type="evidence" value="ECO:0007669"/>
    <property type="project" value="UniProtKB-EC"/>
</dbReference>
<dbReference type="NCBIfam" id="NF006682">
    <property type="entry name" value="PRK09229.1-3"/>
    <property type="match status" value="1"/>
</dbReference>
<keyword evidence="3 7" id="KW-0378">Hydrolase</keyword>
<reference evidence="7 8" key="1">
    <citation type="journal article" date="2013" name="Genome Biol.">
        <title>Comparative genomics of the core and accessory genomes of 48 Sinorhizobium strains comprising five genospecies.</title>
        <authorList>
            <person name="Sugawara M."/>
            <person name="Epstein B."/>
            <person name="Badgley B.D."/>
            <person name="Unno T."/>
            <person name="Xu L."/>
            <person name="Reese J."/>
            <person name="Gyaneshwar P."/>
            <person name="Denny R."/>
            <person name="Mudge J."/>
            <person name="Bharti A.K."/>
            <person name="Farmer A.D."/>
            <person name="May G.D."/>
            <person name="Woodward J.E."/>
            <person name="Medigue C."/>
            <person name="Vallenet D."/>
            <person name="Lajus A."/>
            <person name="Rouy Z."/>
            <person name="Martinez-Vaz B."/>
            <person name="Tiffin P."/>
            <person name="Young N.D."/>
            <person name="Sadowsky M.J."/>
        </authorList>
    </citation>
    <scope>NUCLEOTIDE SEQUENCE [LARGE SCALE GENOMIC DNA]</scope>
    <source>
        <strain evidence="7 8">USDA4894</strain>
    </source>
</reference>
<dbReference type="InterPro" id="IPR051607">
    <property type="entry name" value="Metallo-dep_hydrolases"/>
</dbReference>
<dbReference type="NCBIfam" id="NF006684">
    <property type="entry name" value="PRK09229.1-5"/>
    <property type="match status" value="1"/>
</dbReference>
<dbReference type="SUPFAM" id="SSF51556">
    <property type="entry name" value="Metallo-dependent hydrolases"/>
    <property type="match status" value="1"/>
</dbReference>
<dbReference type="EC" id="3.5.3.13" evidence="7"/>
<proteinExistence type="predicted"/>
<keyword evidence="2" id="KW-0479">Metal-binding</keyword>
<dbReference type="AlphaFoldDB" id="A0A6N7L9H1"/>
<dbReference type="Pfam" id="PF22429">
    <property type="entry name" value="HutF_N"/>
    <property type="match status" value="1"/>
</dbReference>
<dbReference type="Proteomes" id="UP000439983">
    <property type="component" value="Unassembled WGS sequence"/>
</dbReference>
<evidence type="ECO:0000313" key="7">
    <source>
        <dbReference type="EMBL" id="MQX13384.1"/>
    </source>
</evidence>
<dbReference type="GO" id="GO:0019239">
    <property type="term" value="F:deaminase activity"/>
    <property type="evidence" value="ECO:0007669"/>
    <property type="project" value="TreeGrafter"/>
</dbReference>
<dbReference type="PANTHER" id="PTHR11271:SF48">
    <property type="entry name" value="AMIDOHYDROLASE-RELATED DOMAIN-CONTAINING PROTEIN"/>
    <property type="match status" value="1"/>
</dbReference>
<evidence type="ECO:0000259" key="6">
    <source>
        <dbReference type="Pfam" id="PF22429"/>
    </source>
</evidence>
<dbReference type="GO" id="GO:0005829">
    <property type="term" value="C:cytosol"/>
    <property type="evidence" value="ECO:0007669"/>
    <property type="project" value="TreeGrafter"/>
</dbReference>
<evidence type="ECO:0000313" key="8">
    <source>
        <dbReference type="Proteomes" id="UP000439983"/>
    </source>
</evidence>
<protein>
    <submittedName>
        <fullName evidence="7">Formimidoylglutamate deiminase</fullName>
        <ecNumber evidence="7">3.5.3.13</ecNumber>
    </submittedName>
</protein>
<dbReference type="PANTHER" id="PTHR11271">
    <property type="entry name" value="GUANINE DEAMINASE"/>
    <property type="match status" value="1"/>
</dbReference>
<dbReference type="NCBIfam" id="NF006681">
    <property type="entry name" value="PRK09229.1-2"/>
    <property type="match status" value="1"/>
</dbReference>
<dbReference type="InterPro" id="IPR055156">
    <property type="entry name" value="HutF-like_N"/>
</dbReference>
<dbReference type="InterPro" id="IPR010252">
    <property type="entry name" value="HutF"/>
</dbReference>
<dbReference type="Pfam" id="PF01979">
    <property type="entry name" value="Amidohydro_1"/>
    <property type="match status" value="1"/>
</dbReference>
<dbReference type="EMBL" id="WITC01000008">
    <property type="protein sequence ID" value="MQX13384.1"/>
    <property type="molecule type" value="Genomic_DNA"/>
</dbReference>
<feature type="domain" description="Amidohydrolase-related" evidence="5">
    <location>
        <begin position="54"/>
        <end position="433"/>
    </location>
</feature>
<evidence type="ECO:0000256" key="3">
    <source>
        <dbReference type="ARBA" id="ARBA00022801"/>
    </source>
</evidence>
<dbReference type="Gene3D" id="3.20.20.140">
    <property type="entry name" value="Metal-dependent hydrolases"/>
    <property type="match status" value="1"/>
</dbReference>
<feature type="domain" description="Formimidoylglutamate deiminase N-terminal" evidence="6">
    <location>
        <begin position="9"/>
        <end position="49"/>
    </location>
</feature>
<dbReference type="GO" id="GO:0046872">
    <property type="term" value="F:metal ion binding"/>
    <property type="evidence" value="ECO:0007669"/>
    <property type="project" value="UniProtKB-KW"/>
</dbReference>
<comment type="caution">
    <text evidence="7">The sequence shown here is derived from an EMBL/GenBank/DDBJ whole genome shotgun (WGS) entry which is preliminary data.</text>
</comment>
<organism evidence="7 8">
    <name type="scientific">Sinorhizobium terangae</name>
    <dbReference type="NCBI Taxonomy" id="110322"/>
    <lineage>
        <taxon>Bacteria</taxon>
        <taxon>Pseudomonadati</taxon>
        <taxon>Pseudomonadota</taxon>
        <taxon>Alphaproteobacteria</taxon>
        <taxon>Hyphomicrobiales</taxon>
        <taxon>Rhizobiaceae</taxon>
        <taxon>Sinorhizobium/Ensifer group</taxon>
        <taxon>Sinorhizobium</taxon>
    </lineage>
</organism>
<comment type="cofactor">
    <cofactor evidence="1">
        <name>Zn(2+)</name>
        <dbReference type="ChEBI" id="CHEBI:29105"/>
    </cofactor>
</comment>
<dbReference type="RefSeq" id="WP_153436516.1">
    <property type="nucleotide sequence ID" value="NZ_CP121659.1"/>
</dbReference>
<dbReference type="NCBIfam" id="TIGR02022">
    <property type="entry name" value="hutF"/>
    <property type="match status" value="1"/>
</dbReference>
<keyword evidence="8" id="KW-1185">Reference proteome</keyword>
<keyword evidence="4" id="KW-0862">Zinc</keyword>
<dbReference type="SUPFAM" id="SSF51338">
    <property type="entry name" value="Composite domain of metallo-dependent hydrolases"/>
    <property type="match status" value="1"/>
</dbReference>
<dbReference type="InterPro" id="IPR011059">
    <property type="entry name" value="Metal-dep_hydrolase_composite"/>
</dbReference>
<evidence type="ECO:0000256" key="4">
    <source>
        <dbReference type="ARBA" id="ARBA00022833"/>
    </source>
</evidence>
<dbReference type="OrthoDB" id="9796020at2"/>